<evidence type="ECO:0000259" key="9">
    <source>
        <dbReference type="PROSITE" id="PS50878"/>
    </source>
</evidence>
<dbReference type="FunFam" id="1.10.1580.10:FF:000002">
    <property type="entry name" value="Guanine nucleotide-binding protein-like 3 (nucleolar)-like"/>
    <property type="match status" value="1"/>
</dbReference>
<dbReference type="CDD" id="cd04178">
    <property type="entry name" value="Nucleostemin_like"/>
    <property type="match status" value="1"/>
</dbReference>
<name>A0AAE0Q301_9TELE</name>
<dbReference type="Gene3D" id="3.30.70.270">
    <property type="match status" value="2"/>
</dbReference>
<keyword evidence="6" id="KW-0342">GTP-binding</keyword>
<proteinExistence type="inferred from homology"/>
<evidence type="ECO:0000256" key="8">
    <source>
        <dbReference type="SAM" id="Coils"/>
    </source>
</evidence>
<feature type="domain" description="CP-type G" evidence="10">
    <location>
        <begin position="300"/>
        <end position="485"/>
    </location>
</feature>
<reference evidence="11" key="1">
    <citation type="submission" date="2023-06" db="EMBL/GenBank/DDBJ databases">
        <title>Male Hemibagrus guttatus genome.</title>
        <authorList>
            <person name="Bian C."/>
        </authorList>
    </citation>
    <scope>NUCLEOTIDE SEQUENCE</scope>
    <source>
        <strain evidence="11">Male_cb2023</strain>
        <tissue evidence="11">Muscle</tissue>
    </source>
</reference>
<comment type="subcellular location">
    <subcellularLocation>
        <location evidence="1">Nucleus</location>
    </subcellularLocation>
</comment>
<dbReference type="InterPro" id="IPR043502">
    <property type="entry name" value="DNA/RNA_pol_sf"/>
</dbReference>
<dbReference type="InterPro" id="IPR036691">
    <property type="entry name" value="Endo/exonu/phosph_ase_sf"/>
</dbReference>
<comment type="caution">
    <text evidence="11">The sequence shown here is derived from an EMBL/GenBank/DDBJ whole genome shotgun (WGS) entry which is preliminary data.</text>
</comment>
<dbReference type="SUPFAM" id="SSF56219">
    <property type="entry name" value="DNase I-like"/>
    <property type="match status" value="1"/>
</dbReference>
<comment type="similarity">
    <text evidence="2">Belongs to the beta type-B retroviral polymerase family. HERV class-II K(HML-2) pol subfamily.</text>
</comment>
<dbReference type="PANTHER" id="PTHR11089:SF33">
    <property type="entry name" value="GUANINE NUCLEOTIDE-BINDING PROTEIN-LIKE 3-LIKE PROTEIN"/>
    <property type="match status" value="1"/>
</dbReference>
<dbReference type="Pfam" id="PF01926">
    <property type="entry name" value="MMR_HSR1"/>
    <property type="match status" value="1"/>
</dbReference>
<gene>
    <name evidence="11" type="ORF">QTP70_025299</name>
</gene>
<accession>A0AAE0Q301</accession>
<dbReference type="PROSITE" id="PS51721">
    <property type="entry name" value="G_CP"/>
    <property type="match status" value="1"/>
</dbReference>
<organism evidence="11 12">
    <name type="scientific">Hemibagrus guttatus</name>
    <dbReference type="NCBI Taxonomy" id="175788"/>
    <lineage>
        <taxon>Eukaryota</taxon>
        <taxon>Metazoa</taxon>
        <taxon>Chordata</taxon>
        <taxon>Craniata</taxon>
        <taxon>Vertebrata</taxon>
        <taxon>Euteleostomi</taxon>
        <taxon>Actinopterygii</taxon>
        <taxon>Neopterygii</taxon>
        <taxon>Teleostei</taxon>
        <taxon>Ostariophysi</taxon>
        <taxon>Siluriformes</taxon>
        <taxon>Bagridae</taxon>
        <taxon>Hemibagrus</taxon>
    </lineage>
</organism>
<evidence type="ECO:0000259" key="10">
    <source>
        <dbReference type="PROSITE" id="PS51721"/>
    </source>
</evidence>
<dbReference type="EC" id="3.1.26.4" evidence="3"/>
<keyword evidence="7" id="KW-0539">Nucleus</keyword>
<dbReference type="InterPro" id="IPR050755">
    <property type="entry name" value="TRAFAC_YlqF/YawG_RiboMat"/>
</dbReference>
<dbReference type="Gene3D" id="3.40.50.300">
    <property type="entry name" value="P-loop containing nucleotide triphosphate hydrolases"/>
    <property type="match status" value="1"/>
</dbReference>
<feature type="non-terminal residue" evidence="11">
    <location>
        <position position="1"/>
    </location>
</feature>
<feature type="domain" description="Reverse transcriptase" evidence="9">
    <location>
        <begin position="1"/>
        <end position="177"/>
    </location>
</feature>
<dbReference type="GO" id="GO:0005730">
    <property type="term" value="C:nucleolus"/>
    <property type="evidence" value="ECO:0007669"/>
    <property type="project" value="TreeGrafter"/>
</dbReference>
<dbReference type="Pfam" id="PF00078">
    <property type="entry name" value="RVT_1"/>
    <property type="match status" value="2"/>
</dbReference>
<dbReference type="InterPro" id="IPR027417">
    <property type="entry name" value="P-loop_NTPase"/>
</dbReference>
<dbReference type="CDD" id="cd09076">
    <property type="entry name" value="L1-EN"/>
    <property type="match status" value="1"/>
</dbReference>
<sequence>MEKYRDGQRELHCVFVDLEKAYDRVPREELWYCMRKSGVAEKYFRVVQDMYERSRIVVRCAVGQTEEFKVEVGLHQGSALSPFLFAIVMDQLSEEVRQESAWTMMFADDIVICSESREQVEESLQRWRFALERRGMKVSRGKTEYMCVNEREGSGTVRLQGEEMKKVQEFKYLGSTFQSNGVWERGQKRAKRLGFCGKKAKAFEHQTNPSGGRKCTELPNVLNFKEHNQKQAELRKKRLEERHQRQQLFRDDELMKRRNLDVFQKDIQERQQAFEQREMEMENLEKHVSFENENSRKMYYREFKKVIQVSDVILEVLDARDPLGCRCPQVEQAVVQSGTYKRIILVLNKIDLVPKDIVEKWIKYLRNEFPTVAFKSSTQQQNKNLKRSHVPVSQATQELLGTSACVGADCLMKLLSNYCRIQDIKTTITVGVVGFPNVGKSSLINSLKRARACTVGATPGVTKCLQEVHIDKHIKILDCPGIVMTSTSDAGVILRNCVKIEQLVDPVPAVEIILRRCSKKQIMEHFGVPDFHTTLDFLALLAHRQGKLKKGGMPDSDQAAKSVLMDWTGGRINYFTHPPETHTLPMHVSAQILTEMSKEFDWDELEKGNQETLAECNSGNAEMAFCMTTSGMTEIVHEEAPKVESLDIDSQHTSKCVDADDPEFGPMTVDLKAGKIKYGAVVDPTPNPVDLDILAVDPLQQGQALLAANKKRKRQQKRAGKGRELADVMERRKVEVLCVQETRWKGSKARSIGAGFKLFYYGVDSKRNGVGVVLKEEFVRNVLEVKRVSDRVMSLKLEIEGVMLNVVSGYAPQVGCELGEKERFWSELDEVMESIPMGERVVIGADFNGHVGEGNTGDEEVMGKFGVKERNLEGQMVVDFAKRMDMGVVNTYFQKREEHRVTYKSGDRRTQKLRQALGGQVLLPDDWETTAEVIRETGRKVLGVSSGRRKEDKETWWWNEEVQDSIQRKRLAKKKWDMDRTEENRQEYKELQHRVKREVSKAKQKAYDELYTRLDTREGEKDLYRLARQRDRDGKDVQQYRDGQRELHCVFVDLEKAYDRVPREELWYCMRKSGVAEKYVRVVQDMYERSRTVVRCAVGQTEEFKVEVGLHQGSALSPFLFAIVLDQLSEEVRQESPWTMMFADDIVICSESREQVEENLERWRFALERRGMKVSRSKTEYMCVNEREGSGTVRLQGEEVKKVQEFKYLGSTVQSNGECGKEVKKQVQAGWNGCRKVSGVLCDQKISARIKGKVYRTVVRPAMLYGLETVSLRKRQESELEVAELKML</sequence>
<keyword evidence="5 8" id="KW-0175">Coiled coil</keyword>
<dbReference type="InterPro" id="IPR023179">
    <property type="entry name" value="GTP-bd_ortho_bundle_sf"/>
</dbReference>
<dbReference type="InterPro" id="IPR000477">
    <property type="entry name" value="RT_dom"/>
</dbReference>
<dbReference type="InterPro" id="IPR006073">
    <property type="entry name" value="GTP-bd"/>
</dbReference>
<evidence type="ECO:0000256" key="5">
    <source>
        <dbReference type="ARBA" id="ARBA00023054"/>
    </source>
</evidence>
<evidence type="ECO:0000256" key="3">
    <source>
        <dbReference type="ARBA" id="ARBA00012180"/>
    </source>
</evidence>
<protein>
    <recommendedName>
        <fullName evidence="3">ribonuclease H</fullName>
        <ecNumber evidence="3">3.1.26.4</ecNumber>
    </recommendedName>
</protein>
<dbReference type="Proteomes" id="UP001274896">
    <property type="component" value="Unassembled WGS sequence"/>
</dbReference>
<dbReference type="GO" id="GO:0005525">
    <property type="term" value="F:GTP binding"/>
    <property type="evidence" value="ECO:0007669"/>
    <property type="project" value="UniProtKB-KW"/>
</dbReference>
<keyword evidence="4" id="KW-0547">Nucleotide-binding</keyword>
<evidence type="ECO:0000256" key="1">
    <source>
        <dbReference type="ARBA" id="ARBA00004123"/>
    </source>
</evidence>
<feature type="coiled-coil region" evidence="8">
    <location>
        <begin position="971"/>
        <end position="1005"/>
    </location>
</feature>
<keyword evidence="12" id="KW-1185">Reference proteome</keyword>
<dbReference type="InterPro" id="IPR043128">
    <property type="entry name" value="Rev_trsase/Diguanyl_cyclase"/>
</dbReference>
<dbReference type="SUPFAM" id="SSF52540">
    <property type="entry name" value="P-loop containing nucleoside triphosphate hydrolases"/>
    <property type="match status" value="1"/>
</dbReference>
<evidence type="ECO:0000313" key="11">
    <source>
        <dbReference type="EMBL" id="KAK3512781.1"/>
    </source>
</evidence>
<evidence type="ECO:0000256" key="6">
    <source>
        <dbReference type="ARBA" id="ARBA00023134"/>
    </source>
</evidence>
<evidence type="ECO:0000256" key="2">
    <source>
        <dbReference type="ARBA" id="ARBA00010879"/>
    </source>
</evidence>
<dbReference type="Gene3D" id="1.10.1580.10">
    <property type="match status" value="1"/>
</dbReference>
<feature type="domain" description="Reverse transcriptase" evidence="9">
    <location>
        <begin position="980"/>
        <end position="1213"/>
    </location>
</feature>
<dbReference type="GO" id="GO:0004523">
    <property type="term" value="F:RNA-DNA hybrid ribonuclease activity"/>
    <property type="evidence" value="ECO:0007669"/>
    <property type="project" value="UniProtKB-EC"/>
</dbReference>
<dbReference type="PRINTS" id="PR00326">
    <property type="entry name" value="GTP1OBG"/>
</dbReference>
<dbReference type="FunFam" id="3.40.50.300:FF:000493">
    <property type="entry name" value="Guanine nucleotide-binding protein-like 3-like protein"/>
    <property type="match status" value="1"/>
</dbReference>
<dbReference type="PROSITE" id="PS50878">
    <property type="entry name" value="RT_POL"/>
    <property type="match status" value="2"/>
</dbReference>
<dbReference type="InterPro" id="IPR030378">
    <property type="entry name" value="G_CP_dom"/>
</dbReference>
<dbReference type="SUPFAM" id="SSF56672">
    <property type="entry name" value="DNA/RNA polymerases"/>
    <property type="match status" value="2"/>
</dbReference>
<evidence type="ECO:0000313" key="12">
    <source>
        <dbReference type="Proteomes" id="UP001274896"/>
    </source>
</evidence>
<evidence type="ECO:0000256" key="7">
    <source>
        <dbReference type="ARBA" id="ARBA00023242"/>
    </source>
</evidence>
<dbReference type="EMBL" id="JAUCMX010000023">
    <property type="protein sequence ID" value="KAK3512781.1"/>
    <property type="molecule type" value="Genomic_DNA"/>
</dbReference>
<dbReference type="CDD" id="cd01650">
    <property type="entry name" value="RT_nLTR_like"/>
    <property type="match status" value="2"/>
</dbReference>
<evidence type="ECO:0000256" key="4">
    <source>
        <dbReference type="ARBA" id="ARBA00022741"/>
    </source>
</evidence>
<dbReference type="PANTHER" id="PTHR11089">
    <property type="entry name" value="GTP-BINDING PROTEIN-RELATED"/>
    <property type="match status" value="1"/>
</dbReference>
<dbReference type="Gene3D" id="3.60.10.10">
    <property type="entry name" value="Endonuclease/exonuclease/phosphatase"/>
    <property type="match status" value="1"/>
</dbReference>